<gene>
    <name evidence="1" type="ORF">CN958_24475</name>
</gene>
<accession>A0A2B9DP58</accession>
<evidence type="ECO:0000313" key="2">
    <source>
        <dbReference type="Proteomes" id="UP000222054"/>
    </source>
</evidence>
<evidence type="ECO:0000313" key="1">
    <source>
        <dbReference type="EMBL" id="PGM89423.1"/>
    </source>
</evidence>
<reference evidence="1 2" key="1">
    <citation type="submission" date="2017-09" db="EMBL/GenBank/DDBJ databases">
        <title>Large-scale bioinformatics analysis of Bacillus genomes uncovers conserved roles of natural products in bacterial physiology.</title>
        <authorList>
            <consortium name="Agbiome Team Llc"/>
            <person name="Bleich R.M."/>
            <person name="Grubbs K.J."/>
            <person name="Santa Maria K.C."/>
            <person name="Allen S.E."/>
            <person name="Farag S."/>
            <person name="Shank E.A."/>
            <person name="Bowers A."/>
        </authorList>
    </citation>
    <scope>NUCLEOTIDE SEQUENCE [LARGE SCALE GENOMIC DNA]</scope>
    <source>
        <strain evidence="1 2">AFS053130</strain>
    </source>
</reference>
<proteinExistence type="predicted"/>
<dbReference type="EMBL" id="NUHO01000112">
    <property type="protein sequence ID" value="PGM89423.1"/>
    <property type="molecule type" value="Genomic_DNA"/>
</dbReference>
<organism evidence="1 2">
    <name type="scientific">Bacillus cereus</name>
    <dbReference type="NCBI Taxonomy" id="1396"/>
    <lineage>
        <taxon>Bacteria</taxon>
        <taxon>Bacillati</taxon>
        <taxon>Bacillota</taxon>
        <taxon>Bacilli</taxon>
        <taxon>Bacillales</taxon>
        <taxon>Bacillaceae</taxon>
        <taxon>Bacillus</taxon>
        <taxon>Bacillus cereus group</taxon>
    </lineage>
</organism>
<dbReference type="Proteomes" id="UP000222054">
    <property type="component" value="Unassembled WGS sequence"/>
</dbReference>
<comment type="caution">
    <text evidence="1">The sequence shown here is derived from an EMBL/GenBank/DDBJ whole genome shotgun (WGS) entry which is preliminary data.</text>
</comment>
<protein>
    <submittedName>
        <fullName evidence="1">Uncharacterized protein</fullName>
    </submittedName>
</protein>
<dbReference type="RefSeq" id="WP_098778757.1">
    <property type="nucleotide sequence ID" value="NZ_NUHO01000112.1"/>
</dbReference>
<name>A0A2B9DP58_BACCE</name>
<dbReference type="AlphaFoldDB" id="A0A2B9DP58"/>
<sequence length="87" mass="10144">MKFYKIGSSKEFMRVIYARDSYEAAGYYLLETNHNCTDLNELFIQITGLSEHIQVLYNGYPVTKFSQEISKEKRFTTCPCTVVEILN</sequence>